<accession>F4WUZ2</accession>
<reference evidence="2" key="1">
    <citation type="submission" date="2011-02" db="EMBL/GenBank/DDBJ databases">
        <title>The genome of the leaf-cutting ant Acromyrmex echinatior suggests key adaptations to social evolution and fungus farming.</title>
        <authorList>
            <person name="Nygaard S."/>
            <person name="Zhang G."/>
        </authorList>
    </citation>
    <scope>NUCLEOTIDE SEQUENCE</scope>
</reference>
<evidence type="ECO:0000256" key="1">
    <source>
        <dbReference type="SAM" id="MobiDB-lite"/>
    </source>
</evidence>
<feature type="compositionally biased region" description="Basic and acidic residues" evidence="1">
    <location>
        <begin position="1"/>
        <end position="13"/>
    </location>
</feature>
<gene>
    <name evidence="2" type="ORF">G5I_09723</name>
</gene>
<dbReference type="AlphaFoldDB" id="F4WUZ2"/>
<proteinExistence type="predicted"/>
<sequence>MTRELKERDEEMKASFTHGRNSSEPDSAPAPTSKRKRAAELNRELNANGVNQSELSPDMRADEEEPGPLEATTSASCNIASDDV</sequence>
<feature type="region of interest" description="Disordered" evidence="1">
    <location>
        <begin position="1"/>
        <end position="84"/>
    </location>
</feature>
<feature type="compositionally biased region" description="Polar residues" evidence="1">
    <location>
        <begin position="71"/>
        <end position="84"/>
    </location>
</feature>
<protein>
    <submittedName>
        <fullName evidence="2">Uncharacterized protein</fullName>
    </submittedName>
</protein>
<name>F4WUZ2_ACREC</name>
<dbReference type="Proteomes" id="UP000007755">
    <property type="component" value="Unassembled WGS sequence"/>
</dbReference>
<keyword evidence="3" id="KW-1185">Reference proteome</keyword>
<evidence type="ECO:0000313" key="3">
    <source>
        <dbReference type="Proteomes" id="UP000007755"/>
    </source>
</evidence>
<dbReference type="EMBL" id="GL888381">
    <property type="protein sequence ID" value="EGI61975.1"/>
    <property type="molecule type" value="Genomic_DNA"/>
</dbReference>
<dbReference type="InParanoid" id="F4WUZ2"/>
<evidence type="ECO:0000313" key="2">
    <source>
        <dbReference type="EMBL" id="EGI61975.1"/>
    </source>
</evidence>
<organism evidence="3">
    <name type="scientific">Acromyrmex echinatior</name>
    <name type="common">Panamanian leafcutter ant</name>
    <name type="synonym">Acromyrmex octospinosus echinatior</name>
    <dbReference type="NCBI Taxonomy" id="103372"/>
    <lineage>
        <taxon>Eukaryota</taxon>
        <taxon>Metazoa</taxon>
        <taxon>Ecdysozoa</taxon>
        <taxon>Arthropoda</taxon>
        <taxon>Hexapoda</taxon>
        <taxon>Insecta</taxon>
        <taxon>Pterygota</taxon>
        <taxon>Neoptera</taxon>
        <taxon>Endopterygota</taxon>
        <taxon>Hymenoptera</taxon>
        <taxon>Apocrita</taxon>
        <taxon>Aculeata</taxon>
        <taxon>Formicoidea</taxon>
        <taxon>Formicidae</taxon>
        <taxon>Myrmicinae</taxon>
        <taxon>Acromyrmex</taxon>
    </lineage>
</organism>